<dbReference type="AlphaFoldDB" id="A0A080M0A0"/>
<proteinExistence type="predicted"/>
<organism evidence="2 3">
    <name type="scientific">Candidatus Accumulibacter phosphatis</name>
    <dbReference type="NCBI Taxonomy" id="327160"/>
    <lineage>
        <taxon>Bacteria</taxon>
        <taxon>Pseudomonadati</taxon>
        <taxon>Pseudomonadota</taxon>
        <taxon>Betaproteobacteria</taxon>
        <taxon>Candidatus Accumulibacter</taxon>
    </lineage>
</organism>
<feature type="transmembrane region" description="Helical" evidence="1">
    <location>
        <begin position="24"/>
        <end position="47"/>
    </location>
</feature>
<sequence length="188" mass="20510">MNAKPEAMNPKLNVSSAVWYREPWPWLLMLGPGSVIVAGIFTAYLAVVSSDGLVEDDYYKQGLTVNQRTARDQRAVELGIEAELLIGADGDRIRALLHSKEGVLLPETLSMRITHPTRQGFDQQVLLHSEGGTVYAGAVKPFSGRWHITLEDEGQAWRLVGDWVTGKQSVLRLPASAIATAASKGNSD</sequence>
<protein>
    <submittedName>
        <fullName evidence="2">Putative integral membrane protein linked to a cation pump</fullName>
    </submittedName>
</protein>
<dbReference type="Proteomes" id="UP000020077">
    <property type="component" value="Unassembled WGS sequence"/>
</dbReference>
<keyword evidence="1" id="KW-0472">Membrane</keyword>
<evidence type="ECO:0000256" key="1">
    <source>
        <dbReference type="SAM" id="Phobius"/>
    </source>
</evidence>
<reference evidence="2 3" key="1">
    <citation type="submission" date="2014-02" db="EMBL/GenBank/DDBJ databases">
        <title>Expanding our view of genomic diversity in Candidatus Accumulibacter clades.</title>
        <authorList>
            <person name="Skennerton C.T."/>
            <person name="Barr J.J."/>
            <person name="Slater F.R."/>
            <person name="Bond P.L."/>
            <person name="Tyson G.W."/>
        </authorList>
    </citation>
    <scope>NUCLEOTIDE SEQUENCE [LARGE SCALE GENOMIC DNA]</scope>
    <source>
        <strain evidence="3">BA-91</strain>
    </source>
</reference>
<gene>
    <name evidence="2" type="ORF">AW09_000153</name>
</gene>
<accession>A0A080M0A0</accession>
<name>A0A080M0A0_9PROT</name>
<dbReference type="EMBL" id="JDVG02000020">
    <property type="protein sequence ID" value="KFB74536.1"/>
    <property type="molecule type" value="Genomic_DNA"/>
</dbReference>
<evidence type="ECO:0000313" key="3">
    <source>
        <dbReference type="Proteomes" id="UP000020077"/>
    </source>
</evidence>
<keyword evidence="1" id="KW-0812">Transmembrane</keyword>
<comment type="caution">
    <text evidence="2">The sequence shown here is derived from an EMBL/GenBank/DDBJ whole genome shotgun (WGS) entry which is preliminary data.</text>
</comment>
<dbReference type="Pfam" id="PF05751">
    <property type="entry name" value="FixH"/>
    <property type="match status" value="1"/>
</dbReference>
<keyword evidence="1" id="KW-1133">Transmembrane helix</keyword>
<evidence type="ECO:0000313" key="2">
    <source>
        <dbReference type="EMBL" id="KFB74536.1"/>
    </source>
</evidence>
<dbReference type="InterPro" id="IPR008620">
    <property type="entry name" value="FixH"/>
</dbReference>